<dbReference type="PANTHER" id="PTHR47779">
    <property type="entry name" value="SYNTHASE (CCG-9), PUTATIVE (AFU_ORTHOLOGUE AFUA_3G12100)-RELATED"/>
    <property type="match status" value="1"/>
</dbReference>
<accession>A0A8H4HMI1</accession>
<dbReference type="EMBL" id="JAIBSC010000153">
    <property type="protein sequence ID" value="KAH1894504.1"/>
    <property type="molecule type" value="Genomic_DNA"/>
</dbReference>
<dbReference type="Proteomes" id="UP000813423">
    <property type="component" value="Unassembled WGS sequence"/>
</dbReference>
<comment type="caution">
    <text evidence="5">The sequence shown here is derived from an EMBL/GenBank/DDBJ whole genome shotgun (WGS) entry which is preliminary data.</text>
</comment>
<reference evidence="5" key="1">
    <citation type="submission" date="2021-08" db="EMBL/GenBank/DDBJ databases">
        <title>Global Aspergillus fumigatus from environmental and clinical sources.</title>
        <authorList>
            <person name="Barber A."/>
            <person name="Sae-Ong T."/>
        </authorList>
    </citation>
    <scope>NUCLEOTIDE SEQUENCE</scope>
    <source>
        <strain evidence="5">NRZ-2016-071</strain>
    </source>
</reference>
<evidence type="ECO:0000256" key="3">
    <source>
        <dbReference type="ARBA" id="ARBA00022679"/>
    </source>
</evidence>
<dbReference type="InterPro" id="IPR049438">
    <property type="entry name" value="TreT_GT1"/>
</dbReference>
<dbReference type="PANTHER" id="PTHR47779:SF1">
    <property type="entry name" value="SYNTHASE (CCG-9), PUTATIVE (AFU_ORTHOLOGUE AFUA_3G12100)-RELATED"/>
    <property type="match status" value="1"/>
</dbReference>
<feature type="domain" description="Trehalose synthase N-terminal" evidence="4">
    <location>
        <begin position="24"/>
        <end position="91"/>
    </location>
</feature>
<gene>
    <name evidence="5" type="ORF">KXV57_002283</name>
</gene>
<dbReference type="InterPro" id="IPR052078">
    <property type="entry name" value="Trehalose_Metab_GTase"/>
</dbReference>
<organism evidence="5 6">
    <name type="scientific">Aspergillus fumigatus</name>
    <name type="common">Neosartorya fumigata</name>
    <dbReference type="NCBI Taxonomy" id="746128"/>
    <lineage>
        <taxon>Eukaryota</taxon>
        <taxon>Fungi</taxon>
        <taxon>Dikarya</taxon>
        <taxon>Ascomycota</taxon>
        <taxon>Pezizomycotina</taxon>
        <taxon>Eurotiomycetes</taxon>
        <taxon>Eurotiomycetidae</taxon>
        <taxon>Eurotiales</taxon>
        <taxon>Aspergillaceae</taxon>
        <taxon>Aspergillus</taxon>
        <taxon>Aspergillus subgen. Fumigati</taxon>
    </lineage>
</organism>
<dbReference type="Pfam" id="PF21269">
    <property type="entry name" value="TreT_GT1"/>
    <property type="match status" value="1"/>
</dbReference>
<keyword evidence="2" id="KW-0328">Glycosyltransferase</keyword>
<dbReference type="Gene3D" id="3.40.50.2000">
    <property type="entry name" value="Glycogen Phosphorylase B"/>
    <property type="match status" value="1"/>
</dbReference>
<keyword evidence="3" id="KW-0808">Transferase</keyword>
<protein>
    <recommendedName>
        <fullName evidence="4">Trehalose synthase N-terminal domain-containing protein</fullName>
    </recommendedName>
</protein>
<evidence type="ECO:0000256" key="1">
    <source>
        <dbReference type="ARBA" id="ARBA00009481"/>
    </source>
</evidence>
<name>A0A8H4HMI1_ASPFM</name>
<proteinExistence type="inferred from homology"/>
<evidence type="ECO:0000313" key="5">
    <source>
        <dbReference type="EMBL" id="KAH1894504.1"/>
    </source>
</evidence>
<dbReference type="GO" id="GO:0016757">
    <property type="term" value="F:glycosyltransferase activity"/>
    <property type="evidence" value="ECO:0007669"/>
    <property type="project" value="UniProtKB-KW"/>
</dbReference>
<evidence type="ECO:0000256" key="2">
    <source>
        <dbReference type="ARBA" id="ARBA00022676"/>
    </source>
</evidence>
<dbReference type="AlphaFoldDB" id="A0A8H4HMI1"/>
<sequence length="105" mass="11442">MVSVNSERAWSCPGGPLNHPSSSGAHIVVVDDPQLLALIPIAKETAPDRPVIFRNHIQIRGDLACTPGTPQARSWVWLWHRAPHADVIVSHPIPDSVPPTVAKKR</sequence>
<evidence type="ECO:0000313" key="6">
    <source>
        <dbReference type="Proteomes" id="UP000813423"/>
    </source>
</evidence>
<comment type="similarity">
    <text evidence="1">Belongs to the glycosyltransferase group 1 family. Glycosyltransferase 4 subfamily.</text>
</comment>
<evidence type="ECO:0000259" key="4">
    <source>
        <dbReference type="Pfam" id="PF21269"/>
    </source>
</evidence>